<feature type="non-terminal residue" evidence="2">
    <location>
        <position position="387"/>
    </location>
</feature>
<evidence type="ECO:0000313" key="3">
    <source>
        <dbReference type="Proteomes" id="UP001432322"/>
    </source>
</evidence>
<name>A0AAV5VLY3_9BILA</name>
<comment type="caution">
    <text evidence="2">The sequence shown here is derived from an EMBL/GenBank/DDBJ whole genome shotgun (WGS) entry which is preliminary data.</text>
</comment>
<evidence type="ECO:0000313" key="2">
    <source>
        <dbReference type="EMBL" id="GMT19641.1"/>
    </source>
</evidence>
<protein>
    <submittedName>
        <fullName evidence="2">Uncharacterized protein</fullName>
    </submittedName>
</protein>
<gene>
    <name evidence="2" type="ORF">PFISCL1PPCAC_10938</name>
</gene>
<feature type="non-terminal residue" evidence="2">
    <location>
        <position position="1"/>
    </location>
</feature>
<evidence type="ECO:0000256" key="1">
    <source>
        <dbReference type="SAM" id="MobiDB-lite"/>
    </source>
</evidence>
<sequence>CSSMATDHIIDVGARNWTRFRKLIDKAGEYSAGLDGFVAMHLKYIIEETDVVGSELNRDWRATWSSSNEETLEQQKANALSTMKELHKAFKALMDIYLHRHKEYEERMKLIEVRPMTIESAEPELEDGIEDEMQMKTEEPNDTPIEPMKSHDSSTSPRQSIQAGDADWAGVVKEEPWVFDDFPDETTFKSEPIDYDDIEPDEKPIADMFMPSTSTSRPIASTDSFGHESMASYQDMEKPSEQLTQADDTAPSMMIATKRIGVRGNVFVNRSEVLQRDRERPFFKNMIVNSAVHSVNALKEKYKNMVSPSRCVLCNSFTTMGKYTPTSPMLREHFLTNLRLRKDGEIAKVQELLSNDARVFFCHFHIGAPPRQLPVVVPPTGGSQGTL</sequence>
<accession>A0AAV5VLY3</accession>
<dbReference type="EMBL" id="BTSY01000003">
    <property type="protein sequence ID" value="GMT19641.1"/>
    <property type="molecule type" value="Genomic_DNA"/>
</dbReference>
<feature type="compositionally biased region" description="Polar residues" evidence="1">
    <location>
        <begin position="153"/>
        <end position="162"/>
    </location>
</feature>
<dbReference type="Proteomes" id="UP001432322">
    <property type="component" value="Unassembled WGS sequence"/>
</dbReference>
<organism evidence="2 3">
    <name type="scientific">Pristionchus fissidentatus</name>
    <dbReference type="NCBI Taxonomy" id="1538716"/>
    <lineage>
        <taxon>Eukaryota</taxon>
        <taxon>Metazoa</taxon>
        <taxon>Ecdysozoa</taxon>
        <taxon>Nematoda</taxon>
        <taxon>Chromadorea</taxon>
        <taxon>Rhabditida</taxon>
        <taxon>Rhabditina</taxon>
        <taxon>Diplogasteromorpha</taxon>
        <taxon>Diplogasteroidea</taxon>
        <taxon>Neodiplogasteridae</taxon>
        <taxon>Pristionchus</taxon>
    </lineage>
</organism>
<proteinExistence type="predicted"/>
<keyword evidence="3" id="KW-1185">Reference proteome</keyword>
<feature type="region of interest" description="Disordered" evidence="1">
    <location>
        <begin position="139"/>
        <end position="166"/>
    </location>
</feature>
<dbReference type="AlphaFoldDB" id="A0AAV5VLY3"/>
<reference evidence="2" key="1">
    <citation type="submission" date="2023-10" db="EMBL/GenBank/DDBJ databases">
        <title>Genome assembly of Pristionchus species.</title>
        <authorList>
            <person name="Yoshida K."/>
            <person name="Sommer R.J."/>
        </authorList>
    </citation>
    <scope>NUCLEOTIDE SEQUENCE</scope>
    <source>
        <strain evidence="2">RS5133</strain>
    </source>
</reference>